<dbReference type="PANTHER" id="PTHR43143">
    <property type="entry name" value="METALLOPHOSPHOESTERASE, CALCINEURIN SUPERFAMILY"/>
    <property type="match status" value="1"/>
</dbReference>
<comment type="caution">
    <text evidence="2">The sequence shown here is derived from an EMBL/GenBank/DDBJ whole genome shotgun (WGS) entry which is preliminary data.</text>
</comment>
<name>A0ABS5EXV2_9PROT</name>
<dbReference type="PANTHER" id="PTHR43143:SF1">
    <property type="entry name" value="SERINE_THREONINE-PROTEIN PHOSPHATASE CPPED1"/>
    <property type="match status" value="1"/>
</dbReference>
<feature type="domain" description="Calcineurin-like phosphoesterase" evidence="1">
    <location>
        <begin position="11"/>
        <end position="211"/>
    </location>
</feature>
<gene>
    <name evidence="2" type="ORF">GXW71_12290</name>
</gene>
<accession>A0ABS5EXV2</accession>
<dbReference type="InterPro" id="IPR051918">
    <property type="entry name" value="STPP_CPPED1"/>
</dbReference>
<dbReference type="Proteomes" id="UP001196870">
    <property type="component" value="Unassembled WGS sequence"/>
</dbReference>
<sequence>MSIPIARAYPRILQITDTHLGQGDTQGAANWAIMAALIRRLSPDLVVHTGDLMLSDPGSVSDRATGHAALAALGLPFRVTPGNHDVGDTPSPNAIFGQVVNHDWIAAWSGTFGSDRWALELGVWTLAGLNAQLFGTGWVEEEAQWDWLARLLAEVAPRPVALFMHKPPYLVQFGEERDQDPMTIPAVARARLRHLATGSTLRLIACGHRHEHRVYLGSAEEPAVLWAPPVSFVGQYSAPVPDVGGHPGCVLHTLLGDRILSQVLSPPGLSRFDSSFLHRMLEAQRAGAQHAAA</sequence>
<dbReference type="InterPro" id="IPR004843">
    <property type="entry name" value="Calcineurin-like_PHP"/>
</dbReference>
<protein>
    <submittedName>
        <fullName evidence="2">Metallophosphoesterase</fullName>
    </submittedName>
</protein>
<dbReference type="Gene3D" id="3.60.21.10">
    <property type="match status" value="1"/>
</dbReference>
<dbReference type="RefSeq" id="WP_211852807.1">
    <property type="nucleotide sequence ID" value="NZ_JAAGBB010000013.1"/>
</dbReference>
<keyword evidence="3" id="KW-1185">Reference proteome</keyword>
<evidence type="ECO:0000313" key="2">
    <source>
        <dbReference type="EMBL" id="MBR0665135.1"/>
    </source>
</evidence>
<evidence type="ECO:0000259" key="1">
    <source>
        <dbReference type="Pfam" id="PF00149"/>
    </source>
</evidence>
<dbReference type="SUPFAM" id="SSF56300">
    <property type="entry name" value="Metallo-dependent phosphatases"/>
    <property type="match status" value="1"/>
</dbReference>
<reference evidence="3" key="1">
    <citation type="journal article" date="2021" name="Syst. Appl. Microbiol.">
        <title>Roseomonas hellenica sp. nov., isolated from roots of wild-growing Alkanna tinctoria.</title>
        <authorList>
            <person name="Rat A."/>
            <person name="Naranjo H.D."/>
            <person name="Lebbe L."/>
            <person name="Cnockaert M."/>
            <person name="Krigas N."/>
            <person name="Grigoriadou K."/>
            <person name="Maloupa E."/>
            <person name="Willems A."/>
        </authorList>
    </citation>
    <scope>NUCLEOTIDE SEQUENCE [LARGE SCALE GENOMIC DNA]</scope>
    <source>
        <strain evidence="3">LMG 31523</strain>
    </source>
</reference>
<dbReference type="Pfam" id="PF00149">
    <property type="entry name" value="Metallophos"/>
    <property type="match status" value="1"/>
</dbReference>
<organism evidence="2 3">
    <name type="scientific">Plastoroseomonas hellenica</name>
    <dbReference type="NCBI Taxonomy" id="2687306"/>
    <lineage>
        <taxon>Bacteria</taxon>
        <taxon>Pseudomonadati</taxon>
        <taxon>Pseudomonadota</taxon>
        <taxon>Alphaproteobacteria</taxon>
        <taxon>Acetobacterales</taxon>
        <taxon>Acetobacteraceae</taxon>
        <taxon>Plastoroseomonas</taxon>
    </lineage>
</organism>
<dbReference type="InterPro" id="IPR029052">
    <property type="entry name" value="Metallo-depent_PP-like"/>
</dbReference>
<evidence type="ECO:0000313" key="3">
    <source>
        <dbReference type="Proteomes" id="UP001196870"/>
    </source>
</evidence>
<dbReference type="EMBL" id="JAAGBB010000013">
    <property type="protein sequence ID" value="MBR0665135.1"/>
    <property type="molecule type" value="Genomic_DNA"/>
</dbReference>
<proteinExistence type="predicted"/>